<accession>A0A1Y5TUJ0</accession>
<dbReference type="PANTHER" id="PTHR30399">
    <property type="entry name" value="UNCHARACTERIZED PROTEIN YGJP"/>
    <property type="match status" value="1"/>
</dbReference>
<dbReference type="Proteomes" id="UP000193862">
    <property type="component" value="Unassembled WGS sequence"/>
</dbReference>
<dbReference type="AlphaFoldDB" id="A0A1Y5TUJ0"/>
<evidence type="ECO:0000259" key="1">
    <source>
        <dbReference type="Pfam" id="PF01863"/>
    </source>
</evidence>
<keyword evidence="3" id="KW-1185">Reference proteome</keyword>
<dbReference type="Pfam" id="PF01863">
    <property type="entry name" value="YgjP-like"/>
    <property type="match status" value="1"/>
</dbReference>
<dbReference type="InterPro" id="IPR053136">
    <property type="entry name" value="UTP_pyrophosphatase-like"/>
</dbReference>
<dbReference type="Gene3D" id="3.30.2010.10">
    <property type="entry name" value="Metalloproteases ('zincins'), catalytic domain"/>
    <property type="match status" value="1"/>
</dbReference>
<proteinExistence type="predicted"/>
<organism evidence="2 3">
    <name type="scientific">Aquimixticola soesokkakensis</name>
    <dbReference type="NCBI Taxonomy" id="1519096"/>
    <lineage>
        <taxon>Bacteria</taxon>
        <taxon>Pseudomonadati</taxon>
        <taxon>Pseudomonadota</taxon>
        <taxon>Alphaproteobacteria</taxon>
        <taxon>Rhodobacterales</taxon>
        <taxon>Paracoccaceae</taxon>
        <taxon>Aquimixticola</taxon>
    </lineage>
</organism>
<dbReference type="OrthoDB" id="9795402at2"/>
<dbReference type="InterPro" id="IPR002725">
    <property type="entry name" value="YgjP-like_metallopeptidase"/>
</dbReference>
<protein>
    <recommendedName>
        <fullName evidence="1">YgjP-like metallopeptidase domain-containing protein</fullName>
    </recommendedName>
</protein>
<dbReference type="RefSeq" id="WP_085838112.1">
    <property type="nucleotide sequence ID" value="NZ_FWFS01000016.1"/>
</dbReference>
<dbReference type="EMBL" id="FWFS01000016">
    <property type="protein sequence ID" value="SLN70063.1"/>
    <property type="molecule type" value="Genomic_DNA"/>
</dbReference>
<name>A0A1Y5TUJ0_9RHOB</name>
<reference evidence="2 3" key="1">
    <citation type="submission" date="2017-03" db="EMBL/GenBank/DDBJ databases">
        <authorList>
            <person name="Afonso C.L."/>
            <person name="Miller P.J."/>
            <person name="Scott M.A."/>
            <person name="Spackman E."/>
            <person name="Goraichik I."/>
            <person name="Dimitrov K.M."/>
            <person name="Suarez D.L."/>
            <person name="Swayne D.E."/>
        </authorList>
    </citation>
    <scope>NUCLEOTIDE SEQUENCE [LARGE SCALE GENOMIC DNA]</scope>
    <source>
        <strain evidence="2 3">CECT 8620</strain>
    </source>
</reference>
<sequence length="238" mass="27727">MSAEVLEASFGSETIRFSVVRRVRKTLSISVLPDQQVEVVAPEDASSERIIEKVRKRAPWISKQLRYYAQFQPKTPERRYIGGETHLYLGRQYKLKVIPGIQSSVKMQRGQLMVWSTKPGRAAHTRELVRDWMLQRAQIKFAERLDVCRGRFSDPEKVVPNGLIIRELSYRWGSMTGRKNLVLNRALIRASTEAIDYVITHELCHIEHPHHGPAFFDLLRRVMPDWKARKLKLERQLA</sequence>
<evidence type="ECO:0000313" key="3">
    <source>
        <dbReference type="Proteomes" id="UP000193862"/>
    </source>
</evidence>
<feature type="domain" description="YgjP-like metallopeptidase" evidence="1">
    <location>
        <begin position="25"/>
        <end position="235"/>
    </location>
</feature>
<dbReference type="CDD" id="cd07344">
    <property type="entry name" value="M48_yhfN_like"/>
    <property type="match status" value="1"/>
</dbReference>
<evidence type="ECO:0000313" key="2">
    <source>
        <dbReference type="EMBL" id="SLN70063.1"/>
    </source>
</evidence>
<dbReference type="PANTHER" id="PTHR30399:SF1">
    <property type="entry name" value="UTP PYROPHOSPHATASE"/>
    <property type="match status" value="1"/>
</dbReference>
<gene>
    <name evidence="2" type="ORF">AQS8620_03318</name>
</gene>